<evidence type="ECO:0000256" key="1">
    <source>
        <dbReference type="SAM" id="SignalP"/>
    </source>
</evidence>
<dbReference type="PANTHER" id="PTHR47197">
    <property type="entry name" value="PROTEIN NIRF"/>
    <property type="match status" value="1"/>
</dbReference>
<dbReference type="SUPFAM" id="SSF50969">
    <property type="entry name" value="YVTN repeat-like/Quinoprotein amine dehydrogenase"/>
    <property type="match status" value="1"/>
</dbReference>
<feature type="chain" id="PRO_5026936010" evidence="1">
    <location>
        <begin position="31"/>
        <end position="362"/>
    </location>
</feature>
<gene>
    <name evidence="2" type="ORF">G3I39_40080</name>
</gene>
<accession>A0A6N9VLN8</accession>
<evidence type="ECO:0000313" key="2">
    <source>
        <dbReference type="EMBL" id="NEB73227.1"/>
    </source>
</evidence>
<proteinExistence type="predicted"/>
<name>A0A6N9VLN8_STRMI</name>
<protein>
    <submittedName>
        <fullName evidence="2">Uncharacterized protein</fullName>
    </submittedName>
</protein>
<comment type="caution">
    <text evidence="2">The sequence shown here is derived from an EMBL/GenBank/DDBJ whole genome shotgun (WGS) entry which is preliminary data.</text>
</comment>
<dbReference type="PANTHER" id="PTHR47197:SF3">
    <property type="entry name" value="DIHYDRO-HEME D1 DEHYDROGENASE"/>
    <property type="match status" value="1"/>
</dbReference>
<sequence length="362" mass="38278">MRRRRPHARLLLTLTALLGLSLGTAPTATAATTTPEDRGTALPIAYHCDLAVDQLHQRVFISDYNTGTVLVADYQGRLIGTVKNLPGVCDLELSADSRTIYAPLALGDAISVIDTGTAKERARHSTGAGTVPFHVALSGQTLFFGYGEDWEASIGSLTLNTTPPRVRLGLVPEGDFNGAPLMVTSPAVPGRLVAGDQRTTPGDIGVYDVSGTGLVERTFVREPGGSSSFNDLALSPDGKTLLTASGAPYHHPSFRLPDMKEGHTYPSTTYPNAVAVSPRGDFAAGVNSTEPEPDIFLYRLGAASPYRTVTLAPATGYNNGGLRPRGIAWSPDGTRLFAISEHNDEDHLRLVVVPSAHKPASG</sequence>
<dbReference type="Gene3D" id="2.130.10.10">
    <property type="entry name" value="YVTN repeat-like/Quinoprotein amine dehydrogenase"/>
    <property type="match status" value="2"/>
</dbReference>
<dbReference type="InterPro" id="IPR015943">
    <property type="entry name" value="WD40/YVTN_repeat-like_dom_sf"/>
</dbReference>
<organism evidence="2 3">
    <name type="scientific">Streptomyces microflavus</name>
    <name type="common">Streptomyces lipmanii</name>
    <dbReference type="NCBI Taxonomy" id="1919"/>
    <lineage>
        <taxon>Bacteria</taxon>
        <taxon>Bacillati</taxon>
        <taxon>Actinomycetota</taxon>
        <taxon>Actinomycetes</taxon>
        <taxon>Kitasatosporales</taxon>
        <taxon>Streptomycetaceae</taxon>
        <taxon>Streptomyces</taxon>
    </lineage>
</organism>
<dbReference type="RefSeq" id="WP_164359288.1">
    <property type="nucleotide sequence ID" value="NZ_JAAGME010001685.1"/>
</dbReference>
<dbReference type="InterPro" id="IPR011044">
    <property type="entry name" value="Quino_amine_DH_bsu"/>
</dbReference>
<keyword evidence="1" id="KW-0732">Signal</keyword>
<evidence type="ECO:0000313" key="3">
    <source>
        <dbReference type="Proteomes" id="UP000471648"/>
    </source>
</evidence>
<feature type="signal peptide" evidence="1">
    <location>
        <begin position="1"/>
        <end position="30"/>
    </location>
</feature>
<reference evidence="2 3" key="1">
    <citation type="submission" date="2020-01" db="EMBL/GenBank/DDBJ databases">
        <title>Insect and environment-associated Actinomycetes.</title>
        <authorList>
            <person name="Currrie C."/>
            <person name="Chevrette M."/>
            <person name="Carlson C."/>
            <person name="Stubbendieck R."/>
            <person name="Wendt-Pienkowski E."/>
        </authorList>
    </citation>
    <scope>NUCLEOTIDE SEQUENCE [LARGE SCALE GENOMIC DNA]</scope>
    <source>
        <strain evidence="2 3">SID14438</strain>
    </source>
</reference>
<dbReference type="Proteomes" id="UP000471648">
    <property type="component" value="Unassembled WGS sequence"/>
</dbReference>
<dbReference type="InterPro" id="IPR051200">
    <property type="entry name" value="Host-pathogen_enzymatic-act"/>
</dbReference>
<dbReference type="EMBL" id="JAAGME010001685">
    <property type="protein sequence ID" value="NEB73227.1"/>
    <property type="molecule type" value="Genomic_DNA"/>
</dbReference>
<dbReference type="AlphaFoldDB" id="A0A6N9VLN8"/>